<organism evidence="2 3">
    <name type="scientific">Stylosanthes scabra</name>
    <dbReference type="NCBI Taxonomy" id="79078"/>
    <lineage>
        <taxon>Eukaryota</taxon>
        <taxon>Viridiplantae</taxon>
        <taxon>Streptophyta</taxon>
        <taxon>Embryophyta</taxon>
        <taxon>Tracheophyta</taxon>
        <taxon>Spermatophyta</taxon>
        <taxon>Magnoliopsida</taxon>
        <taxon>eudicotyledons</taxon>
        <taxon>Gunneridae</taxon>
        <taxon>Pentapetalae</taxon>
        <taxon>rosids</taxon>
        <taxon>fabids</taxon>
        <taxon>Fabales</taxon>
        <taxon>Fabaceae</taxon>
        <taxon>Papilionoideae</taxon>
        <taxon>50 kb inversion clade</taxon>
        <taxon>dalbergioids sensu lato</taxon>
        <taxon>Dalbergieae</taxon>
        <taxon>Pterocarpus clade</taxon>
        <taxon>Stylosanthes</taxon>
    </lineage>
</organism>
<evidence type="ECO:0000313" key="2">
    <source>
        <dbReference type="EMBL" id="MED6193143.1"/>
    </source>
</evidence>
<name>A0ABU6X8Z5_9FABA</name>
<feature type="region of interest" description="Disordered" evidence="1">
    <location>
        <begin position="368"/>
        <end position="387"/>
    </location>
</feature>
<accession>A0ABU6X8Z5</accession>
<sequence length="444" mass="50245">MERCLVGDMMKPYDLDELKLAIRNDAIDLEEVKMCGPLKIFLVFASVCEADEALQLESLRSLPIHGWTKENMKRIGRVWGQVVQIEEEEGGHYNYFRVQIIANISPTIRALASVEIGGEIFSIFVNEDEERIKKPMVLKPREVEDDNLMRARIDEIEEPVVGVNGFDTNIINKAIDASDDVNVVAMAEEAEESKVGETQSLLKAGKDDGRNGADNLSQIILGYDNGNELNRSRTPSIQDDRRTEDVIQEWSEEFYQRPNSNVDGLMKVNNSQVGDPEQSVGDDMGSESLSIPPGFENVEISSKVATCPEIEEVGRNSVKVKKGGRKPQKIFLKLNEKVKEKAKRCKEARKQKKLRWRELREVCDDHQCPSTEEEIEDSNLEEEIEDSNLDAEATWDVGIRVGLEDFNKEKAKKYLVTAVSASDEGIELNNQKTAKRSRGRKRRE</sequence>
<keyword evidence="3" id="KW-1185">Reference proteome</keyword>
<protein>
    <recommendedName>
        <fullName evidence="4">DUF4283 domain-containing protein</fullName>
    </recommendedName>
</protein>
<dbReference type="EMBL" id="JASCZI010211494">
    <property type="protein sequence ID" value="MED6193143.1"/>
    <property type="molecule type" value="Genomic_DNA"/>
</dbReference>
<feature type="compositionally biased region" description="Acidic residues" evidence="1">
    <location>
        <begin position="371"/>
        <end position="387"/>
    </location>
</feature>
<evidence type="ECO:0000256" key="1">
    <source>
        <dbReference type="SAM" id="MobiDB-lite"/>
    </source>
</evidence>
<dbReference type="Proteomes" id="UP001341840">
    <property type="component" value="Unassembled WGS sequence"/>
</dbReference>
<reference evidence="2 3" key="1">
    <citation type="journal article" date="2023" name="Plants (Basel)">
        <title>Bridging the Gap: Combining Genomics and Transcriptomics Approaches to Understand Stylosanthes scabra, an Orphan Legume from the Brazilian Caatinga.</title>
        <authorList>
            <person name="Ferreira-Neto J.R.C."/>
            <person name="da Silva M.D."/>
            <person name="Binneck E."/>
            <person name="de Melo N.F."/>
            <person name="da Silva R.H."/>
            <person name="de Melo A.L.T.M."/>
            <person name="Pandolfi V."/>
            <person name="Bustamante F.O."/>
            <person name="Brasileiro-Vidal A.C."/>
            <person name="Benko-Iseppon A.M."/>
        </authorList>
    </citation>
    <scope>NUCLEOTIDE SEQUENCE [LARGE SCALE GENOMIC DNA]</scope>
    <source>
        <tissue evidence="2">Leaves</tissue>
    </source>
</reference>
<evidence type="ECO:0008006" key="4">
    <source>
        <dbReference type="Google" id="ProtNLM"/>
    </source>
</evidence>
<gene>
    <name evidence="2" type="ORF">PIB30_016237</name>
</gene>
<feature type="compositionally biased region" description="Basic residues" evidence="1">
    <location>
        <begin position="433"/>
        <end position="444"/>
    </location>
</feature>
<proteinExistence type="predicted"/>
<comment type="caution">
    <text evidence="2">The sequence shown here is derived from an EMBL/GenBank/DDBJ whole genome shotgun (WGS) entry which is preliminary data.</text>
</comment>
<feature type="region of interest" description="Disordered" evidence="1">
    <location>
        <begin position="425"/>
        <end position="444"/>
    </location>
</feature>
<evidence type="ECO:0000313" key="3">
    <source>
        <dbReference type="Proteomes" id="UP001341840"/>
    </source>
</evidence>